<keyword evidence="5 9" id="KW-0436">Ligase</keyword>
<evidence type="ECO:0000256" key="6">
    <source>
        <dbReference type="ARBA" id="ARBA00022642"/>
    </source>
</evidence>
<name>A0ABW1IL62_9BACL</name>
<evidence type="ECO:0000256" key="5">
    <source>
        <dbReference type="ARBA" id="ARBA00022598"/>
    </source>
</evidence>
<dbReference type="InterPro" id="IPR041525">
    <property type="entry name" value="N/Namide_PRibTrfase"/>
</dbReference>
<evidence type="ECO:0000256" key="8">
    <source>
        <dbReference type="ARBA" id="ARBA00048668"/>
    </source>
</evidence>
<feature type="domain" description="Nicotinate phosphoribosyltransferase C-terminal" evidence="12">
    <location>
        <begin position="359"/>
        <end position="470"/>
    </location>
</feature>
<dbReference type="InterPro" id="IPR006405">
    <property type="entry name" value="Nic_PRibTrfase_pncB"/>
</dbReference>
<feature type="domain" description="Nicotinate/nicotinamide phosphoribosyltransferase" evidence="10">
    <location>
        <begin position="153"/>
        <end position="345"/>
    </location>
</feature>
<accession>A0ABW1IL62</accession>
<keyword evidence="4" id="KW-0597">Phosphoprotein</keyword>
<evidence type="ECO:0000259" key="10">
    <source>
        <dbReference type="Pfam" id="PF04095"/>
    </source>
</evidence>
<dbReference type="EC" id="6.3.4.21" evidence="3 9"/>
<dbReference type="Pfam" id="PF17956">
    <property type="entry name" value="NAPRTase_C"/>
    <property type="match status" value="1"/>
</dbReference>
<proteinExistence type="inferred from homology"/>
<evidence type="ECO:0000313" key="13">
    <source>
        <dbReference type="EMBL" id="MFC5985808.1"/>
    </source>
</evidence>
<dbReference type="EMBL" id="JBHSQV010000032">
    <property type="protein sequence ID" value="MFC5985808.1"/>
    <property type="molecule type" value="Genomic_DNA"/>
</dbReference>
<evidence type="ECO:0000313" key="14">
    <source>
        <dbReference type="Proteomes" id="UP001596250"/>
    </source>
</evidence>
<keyword evidence="13" id="KW-0328">Glycosyltransferase</keyword>
<comment type="pathway">
    <text evidence="1 9">Cofactor biosynthesis; NAD(+) biosynthesis; nicotinate D-ribonucleotide from nicotinate: step 1/1.</text>
</comment>
<evidence type="ECO:0000259" key="12">
    <source>
        <dbReference type="Pfam" id="PF17956"/>
    </source>
</evidence>
<keyword evidence="7 9" id="KW-0808">Transferase</keyword>
<dbReference type="InterPro" id="IPR040727">
    <property type="entry name" value="NAPRTase_N"/>
</dbReference>
<evidence type="ECO:0000256" key="9">
    <source>
        <dbReference type="RuleBase" id="RU365100"/>
    </source>
</evidence>
<keyword evidence="14" id="KW-1185">Reference proteome</keyword>
<dbReference type="Pfam" id="PF17767">
    <property type="entry name" value="NAPRTase_N"/>
    <property type="match status" value="1"/>
</dbReference>
<sequence length="489" mass="55481">MERISALHTDKYQINMMFAHWVNGTHEQKAVFEVYFRSLPFGNGYAVFAGLERIIDYISQLHFTDEEIDFLRTQPENYPESFLQELKKFHFSGSISAVEEGTLVFPSEPLVRVEGTIFETQLIETAILNFINYQTLVATKASRIKQVSPQDTFLEFGSRRAHEEDAALWGTRAAYVAGFDGTSNVLAGMKFGIPVSGTHAHSWVQDHESELEAFERFAKAMPDHVVLLVDTYDTLRSGVPHAIQVGLMMKQQGKQLKGIRLDSGDLAYLSIEARKMLDEAGLTDVKIVASNDLDEATILNLKAQGAKIDTWGVGTKLITAYDQPALGGVYKLVARESNGKLVPAIKISGNPEKISNPGKKKLYRIFDPKTNKAIADYMTLIDEQDVEESKPIKLYHPTYPFISKGIKRYHAVSLLRDIYRDGKLVYDLPQLDEIRSHHQAQLQMFWPEYTRQLNPEIYKVSLSEKAYLLKMKMIEEHRTEKDDPSHGEE</sequence>
<dbReference type="SUPFAM" id="SSF54675">
    <property type="entry name" value="Nicotinate/Quinolinate PRTase N-terminal domain-like"/>
    <property type="match status" value="1"/>
</dbReference>
<protein>
    <recommendedName>
        <fullName evidence="3 9">Nicotinate phosphoribosyltransferase</fullName>
        <ecNumber evidence="3 9">6.3.4.21</ecNumber>
    </recommendedName>
</protein>
<dbReference type="Proteomes" id="UP001596250">
    <property type="component" value="Unassembled WGS sequence"/>
</dbReference>
<dbReference type="InterPro" id="IPR036068">
    <property type="entry name" value="Nicotinate_pribotase-like_C"/>
</dbReference>
<dbReference type="InterPro" id="IPR013785">
    <property type="entry name" value="Aldolase_TIM"/>
</dbReference>
<dbReference type="NCBIfam" id="NF006695">
    <property type="entry name" value="PRK09243.1-2"/>
    <property type="match status" value="1"/>
</dbReference>
<dbReference type="Pfam" id="PF04095">
    <property type="entry name" value="NAPRTase"/>
    <property type="match status" value="1"/>
</dbReference>
<comment type="PTM">
    <text evidence="9">Transiently phosphorylated on a His residue during the reaction cycle. Phosphorylation strongly increases the affinity for substrates and increases the rate of nicotinate D-ribonucleotide production. Dephosphorylation regenerates the low-affinity form of the enzyme, leading to product release.</text>
</comment>
<feature type="domain" description="Nicotinate phosphoribosyltransferase N-terminal" evidence="11">
    <location>
        <begin position="7"/>
        <end position="132"/>
    </location>
</feature>
<dbReference type="NCBIfam" id="NF009131">
    <property type="entry name" value="PRK12484.1"/>
    <property type="match status" value="1"/>
</dbReference>
<gene>
    <name evidence="13" type="ORF">ACFPXP_05110</name>
</gene>
<dbReference type="GO" id="GO:0004516">
    <property type="term" value="F:nicotinate phosphoribosyltransferase activity"/>
    <property type="evidence" value="ECO:0007669"/>
    <property type="project" value="UniProtKB-EC"/>
</dbReference>
<keyword evidence="6 9" id="KW-0662">Pyridine nucleotide biosynthesis</keyword>
<dbReference type="PANTHER" id="PTHR11098:SF1">
    <property type="entry name" value="NICOTINATE PHOSPHORIBOSYLTRANSFERASE"/>
    <property type="match status" value="1"/>
</dbReference>
<dbReference type="PANTHER" id="PTHR11098">
    <property type="entry name" value="NICOTINATE PHOSPHORIBOSYLTRANSFERASE"/>
    <property type="match status" value="1"/>
</dbReference>
<dbReference type="GO" id="GO:0016757">
    <property type="term" value="F:glycosyltransferase activity"/>
    <property type="evidence" value="ECO:0007669"/>
    <property type="project" value="UniProtKB-KW"/>
</dbReference>
<dbReference type="CDD" id="cd01570">
    <property type="entry name" value="NAPRTase_A"/>
    <property type="match status" value="1"/>
</dbReference>
<organism evidence="13 14">
    <name type="scientific">Marinicrinis lubricantis</name>
    <dbReference type="NCBI Taxonomy" id="2086470"/>
    <lineage>
        <taxon>Bacteria</taxon>
        <taxon>Bacillati</taxon>
        <taxon>Bacillota</taxon>
        <taxon>Bacilli</taxon>
        <taxon>Bacillales</taxon>
        <taxon>Paenibacillaceae</taxon>
    </lineage>
</organism>
<dbReference type="PIRSF" id="PIRSF000484">
    <property type="entry name" value="NAPRT"/>
    <property type="match status" value="1"/>
</dbReference>
<evidence type="ECO:0000256" key="3">
    <source>
        <dbReference type="ARBA" id="ARBA00013236"/>
    </source>
</evidence>
<dbReference type="Gene3D" id="3.20.140.10">
    <property type="entry name" value="nicotinate phosphoribosyltransferase"/>
    <property type="match status" value="1"/>
</dbReference>
<evidence type="ECO:0000256" key="4">
    <source>
        <dbReference type="ARBA" id="ARBA00022553"/>
    </source>
</evidence>
<comment type="catalytic activity">
    <reaction evidence="8 9">
        <text>5-phospho-alpha-D-ribose 1-diphosphate + nicotinate + ATP + H2O = nicotinate beta-D-ribonucleotide + ADP + phosphate + diphosphate</text>
        <dbReference type="Rhea" id="RHEA:36163"/>
        <dbReference type="ChEBI" id="CHEBI:15377"/>
        <dbReference type="ChEBI" id="CHEBI:30616"/>
        <dbReference type="ChEBI" id="CHEBI:32544"/>
        <dbReference type="ChEBI" id="CHEBI:33019"/>
        <dbReference type="ChEBI" id="CHEBI:43474"/>
        <dbReference type="ChEBI" id="CHEBI:57502"/>
        <dbReference type="ChEBI" id="CHEBI:58017"/>
        <dbReference type="ChEBI" id="CHEBI:456216"/>
        <dbReference type="EC" id="6.3.4.21"/>
    </reaction>
</comment>
<dbReference type="NCBIfam" id="NF006694">
    <property type="entry name" value="PRK09243.1-1"/>
    <property type="match status" value="1"/>
</dbReference>
<comment type="similarity">
    <text evidence="2 9">Belongs to the NAPRTase family.</text>
</comment>
<dbReference type="Gene3D" id="3.20.20.70">
    <property type="entry name" value="Aldolase class I"/>
    <property type="match status" value="1"/>
</dbReference>
<evidence type="ECO:0000256" key="7">
    <source>
        <dbReference type="ARBA" id="ARBA00022679"/>
    </source>
</evidence>
<evidence type="ECO:0000256" key="1">
    <source>
        <dbReference type="ARBA" id="ARBA00004952"/>
    </source>
</evidence>
<dbReference type="InterPro" id="IPR007229">
    <property type="entry name" value="Nic_PRibTrfase-Fam"/>
</dbReference>
<comment type="caution">
    <text evidence="13">The sequence shown here is derived from an EMBL/GenBank/DDBJ whole genome shotgun (WGS) entry which is preliminary data.</text>
</comment>
<evidence type="ECO:0000256" key="2">
    <source>
        <dbReference type="ARBA" id="ARBA00010897"/>
    </source>
</evidence>
<dbReference type="NCBIfam" id="TIGR01513">
    <property type="entry name" value="NAPRTase_put"/>
    <property type="match status" value="1"/>
</dbReference>
<dbReference type="RefSeq" id="WP_379893021.1">
    <property type="nucleotide sequence ID" value="NZ_CBCSCT010000013.1"/>
</dbReference>
<comment type="function">
    <text evidence="9">Catalyzes the first step in the biosynthesis of NAD from nicotinic acid, the ATP-dependent synthesis of beta-nicotinate D-ribonucleotide from nicotinate and 5-phospho-D-ribose 1-phosphate.</text>
</comment>
<dbReference type="SUPFAM" id="SSF51690">
    <property type="entry name" value="Nicotinate/Quinolinate PRTase C-terminal domain-like"/>
    <property type="match status" value="1"/>
</dbReference>
<dbReference type="InterPro" id="IPR041619">
    <property type="entry name" value="NAPRTase_C"/>
</dbReference>
<evidence type="ECO:0000259" key="11">
    <source>
        <dbReference type="Pfam" id="PF17767"/>
    </source>
</evidence>
<reference evidence="14" key="1">
    <citation type="journal article" date="2019" name="Int. J. Syst. Evol. Microbiol.">
        <title>The Global Catalogue of Microorganisms (GCM) 10K type strain sequencing project: providing services to taxonomists for standard genome sequencing and annotation.</title>
        <authorList>
            <consortium name="The Broad Institute Genomics Platform"/>
            <consortium name="The Broad Institute Genome Sequencing Center for Infectious Disease"/>
            <person name="Wu L."/>
            <person name="Ma J."/>
        </authorList>
    </citation>
    <scope>NUCLEOTIDE SEQUENCE [LARGE SCALE GENOMIC DNA]</scope>
    <source>
        <strain evidence="14">CCM 8749</strain>
    </source>
</reference>